<dbReference type="Proteomes" id="UP000630149">
    <property type="component" value="Unassembled WGS sequence"/>
</dbReference>
<accession>A0A917JSK5</accession>
<dbReference type="EMBL" id="BMOB01000003">
    <property type="protein sequence ID" value="GGI82497.1"/>
    <property type="molecule type" value="Genomic_DNA"/>
</dbReference>
<evidence type="ECO:0000313" key="2">
    <source>
        <dbReference type="Proteomes" id="UP000630149"/>
    </source>
</evidence>
<comment type="caution">
    <text evidence="1">The sequence shown here is derived from an EMBL/GenBank/DDBJ whole genome shotgun (WGS) entry which is preliminary data.</text>
</comment>
<dbReference type="OrthoDB" id="9798416at2"/>
<dbReference type="NCBIfam" id="TIGR02684">
    <property type="entry name" value="dnstrm_HI1420"/>
    <property type="match status" value="1"/>
</dbReference>
<dbReference type="RefSeq" id="WP_131776179.1">
    <property type="nucleotide sequence ID" value="NZ_BMOB01000003.1"/>
</dbReference>
<dbReference type="PANTHER" id="PTHR40275">
    <property type="entry name" value="SSL7038 PROTEIN"/>
    <property type="match status" value="1"/>
</dbReference>
<sequence length="105" mass="11588">MGKSIDYHDYLIESLKDPKEAAGYLNAALEDDDIDGFLEALRNVVEAQGGMSNLAKKTAKGRNSLYKTVSKSGNPYLRNTNDILHALGFQLAVLPQENSNQHVEH</sequence>
<dbReference type="PANTHER" id="PTHR40275:SF1">
    <property type="entry name" value="SSL7038 PROTEIN"/>
    <property type="match status" value="1"/>
</dbReference>
<organism evidence="1 2">
    <name type="scientific">Legionella impletisoli</name>
    <dbReference type="NCBI Taxonomy" id="343510"/>
    <lineage>
        <taxon>Bacteria</taxon>
        <taxon>Pseudomonadati</taxon>
        <taxon>Pseudomonadota</taxon>
        <taxon>Gammaproteobacteria</taxon>
        <taxon>Legionellales</taxon>
        <taxon>Legionellaceae</taxon>
        <taxon>Legionella</taxon>
    </lineage>
</organism>
<evidence type="ECO:0000313" key="1">
    <source>
        <dbReference type="EMBL" id="GGI82497.1"/>
    </source>
</evidence>
<keyword evidence="2" id="KW-1185">Reference proteome</keyword>
<dbReference type="InterPro" id="IPR014057">
    <property type="entry name" value="HI1420"/>
</dbReference>
<protein>
    <recommendedName>
        <fullName evidence="3">Addiction module antidote protein</fullName>
    </recommendedName>
</protein>
<reference evidence="1" key="2">
    <citation type="submission" date="2020-09" db="EMBL/GenBank/DDBJ databases">
        <authorList>
            <person name="Sun Q."/>
            <person name="Ohkuma M."/>
        </authorList>
    </citation>
    <scope>NUCLEOTIDE SEQUENCE</scope>
    <source>
        <strain evidence="1">JCM 13919</strain>
    </source>
</reference>
<gene>
    <name evidence="1" type="ORF">GCM10007966_08870</name>
</gene>
<evidence type="ECO:0008006" key="3">
    <source>
        <dbReference type="Google" id="ProtNLM"/>
    </source>
</evidence>
<name>A0A917JSK5_9GAMM</name>
<dbReference type="AlphaFoldDB" id="A0A917JSK5"/>
<reference evidence="1" key="1">
    <citation type="journal article" date="2014" name="Int. J. Syst. Evol. Microbiol.">
        <title>Complete genome sequence of Corynebacterium casei LMG S-19264T (=DSM 44701T), isolated from a smear-ripened cheese.</title>
        <authorList>
            <consortium name="US DOE Joint Genome Institute (JGI-PGF)"/>
            <person name="Walter F."/>
            <person name="Albersmeier A."/>
            <person name="Kalinowski J."/>
            <person name="Ruckert C."/>
        </authorList>
    </citation>
    <scope>NUCLEOTIDE SEQUENCE</scope>
    <source>
        <strain evidence="1">JCM 13919</strain>
    </source>
</reference>
<dbReference type="Pfam" id="PF21716">
    <property type="entry name" value="dnstrm_HI1420"/>
    <property type="match status" value="1"/>
</dbReference>
<proteinExistence type="predicted"/>